<reference evidence="1 2" key="1">
    <citation type="submission" date="2018-10" db="EMBL/GenBank/DDBJ databases">
        <title>Draft genome sequence of the microsporidian Tubulinosema ratisbonensis.</title>
        <authorList>
            <person name="Polonais V."/>
            <person name="Peyretaillade E."/>
            <person name="Niehus S."/>
            <person name="Wawrzyniak I."/>
            <person name="Franchet A."/>
            <person name="Gaspin C."/>
            <person name="Reichstadt M."/>
            <person name="Belser C."/>
            <person name="Labadie K."/>
            <person name="Delbac F."/>
            <person name="Ferrandon D."/>
        </authorList>
    </citation>
    <scope>NUCLEOTIDE SEQUENCE [LARGE SCALE GENOMIC DNA]</scope>
    <source>
        <strain evidence="1 2">Franzen</strain>
    </source>
</reference>
<comment type="caution">
    <text evidence="1">The sequence shown here is derived from an EMBL/GenBank/DDBJ whole genome shotgun (WGS) entry which is preliminary data.</text>
</comment>
<evidence type="ECO:0000313" key="1">
    <source>
        <dbReference type="EMBL" id="RVD91634.1"/>
    </source>
</evidence>
<keyword evidence="2" id="KW-1185">Reference proteome</keyword>
<evidence type="ECO:0000313" key="2">
    <source>
        <dbReference type="Proteomes" id="UP000282876"/>
    </source>
</evidence>
<dbReference type="VEuPathDB" id="MicrosporidiaDB:TUBRATIS_19050"/>
<name>A0A437AKM3_9MICR</name>
<sequence>MEVNEALNFIKENFRFHKSTKQIIYLLYTTDKHKTIIKQLKKDIVHLEVILELVTQNIPNKVKKTLIKYLTEIIPPEELVKKYVFTFTVLNLLDDKILSKFSLEKMIFLTSEKLYFVPKLIYALVKYYSFTELVVYFNKISPLTLLDAFILVFKDKEIEKNNLIPFVLNLLSNNKYNKKNILYSLLFNCTYKSKELDTLFYKLYKPKNLRILSFYKSKNEELIDFLLLEKDPVIFYKSLLRIHANLKKEKVFLIIHQKMNLILQNDPTTLFKKIKVKFNFEEIKYFLENERTKEKILKIIDKSDLHFNEEELNQYYKLIFNNLHFIKSNFAKLMLPLTERKNISILISHFIEQRNFFYLSILYDFLILEEKRNLNLLAIELLLINEEVIYYLHKSINNSLNQDFILKKMVILIRNNLDYKLIKLLNKLKIDNKKEFYFIGKEIIDNLLSINKKFLNEISFFLEKISFFHTKIYDLILENLSSADNETRKRSVLIFTNFNLQTIIPILIKEYTKPNLKLKLSILKLLKKFCVKKETFIFRRIFLNFLIHALSQNDLVFNTNGLKLSKELIQHLQRNELISVLELVFMYIFSSNTLVSQLVIDNITLLSDKLGVEIVYSYLVQGLYHPSKKVYQKYNFIFDILKSIDKETIDQLHLPIIEHYD</sequence>
<dbReference type="SUPFAM" id="SSF48371">
    <property type="entry name" value="ARM repeat"/>
    <property type="match status" value="1"/>
</dbReference>
<proteinExistence type="predicted"/>
<accession>A0A437AKM3</accession>
<gene>
    <name evidence="1" type="ORF">TUBRATIS_19050</name>
</gene>
<dbReference type="InterPro" id="IPR016024">
    <property type="entry name" value="ARM-type_fold"/>
</dbReference>
<dbReference type="EMBL" id="RCSS01000456">
    <property type="protein sequence ID" value="RVD91634.1"/>
    <property type="molecule type" value="Genomic_DNA"/>
</dbReference>
<dbReference type="STRING" id="291195.A0A437AKM3"/>
<dbReference type="OrthoDB" id="2196406at2759"/>
<protein>
    <submittedName>
        <fullName evidence="1">Splicing factor 3B subunit</fullName>
    </submittedName>
</protein>
<dbReference type="Proteomes" id="UP000282876">
    <property type="component" value="Unassembled WGS sequence"/>
</dbReference>
<organism evidence="1 2">
    <name type="scientific">Tubulinosema ratisbonensis</name>
    <dbReference type="NCBI Taxonomy" id="291195"/>
    <lineage>
        <taxon>Eukaryota</taxon>
        <taxon>Fungi</taxon>
        <taxon>Fungi incertae sedis</taxon>
        <taxon>Microsporidia</taxon>
        <taxon>Tubulinosematoidea</taxon>
        <taxon>Tubulinosematidae</taxon>
        <taxon>Tubulinosema</taxon>
    </lineage>
</organism>
<dbReference type="AlphaFoldDB" id="A0A437AKM3"/>